<evidence type="ECO:0000313" key="7">
    <source>
        <dbReference type="Proteomes" id="UP000027195"/>
    </source>
</evidence>
<protein>
    <recommendedName>
        <fullName evidence="8">Nucleolar protein 12</fullName>
    </recommendedName>
</protein>
<sequence>MAKPKKSRQRQTPVREVLFDEEARREYLTGFHKRKLARQEAGRARDLEKRRLEHLQTRREHRRALAQRAAENAKKIEKAYGRTDSDSEWGGSEDMQPKPAEELEFEDGEKLATVTVVEDFDIGDINDSSPSHEHRPGGAQVPPRPRPAKSKNRWRVRAA</sequence>
<dbReference type="PANTHER" id="PTHR14577:SF0">
    <property type="entry name" value="NUCLEOLAR PROTEIN 12"/>
    <property type="match status" value="1"/>
</dbReference>
<dbReference type="GO" id="GO:0019843">
    <property type="term" value="F:rRNA binding"/>
    <property type="evidence" value="ECO:0007669"/>
    <property type="project" value="TreeGrafter"/>
</dbReference>
<evidence type="ECO:0008006" key="8">
    <source>
        <dbReference type="Google" id="ProtNLM"/>
    </source>
</evidence>
<keyword evidence="3" id="KW-0175">Coiled coil</keyword>
<dbReference type="InParanoid" id="A0A067M0I2"/>
<evidence type="ECO:0000256" key="3">
    <source>
        <dbReference type="ARBA" id="ARBA00023054"/>
    </source>
</evidence>
<feature type="compositionally biased region" description="Basic residues" evidence="5">
    <location>
        <begin position="146"/>
        <end position="159"/>
    </location>
</feature>
<dbReference type="EMBL" id="KL198083">
    <property type="protein sequence ID" value="KDQ09059.1"/>
    <property type="molecule type" value="Genomic_DNA"/>
</dbReference>
<organism evidence="6 7">
    <name type="scientific">Botryobasidium botryosum (strain FD-172 SS1)</name>
    <dbReference type="NCBI Taxonomy" id="930990"/>
    <lineage>
        <taxon>Eukaryota</taxon>
        <taxon>Fungi</taxon>
        <taxon>Dikarya</taxon>
        <taxon>Basidiomycota</taxon>
        <taxon>Agaricomycotina</taxon>
        <taxon>Agaricomycetes</taxon>
        <taxon>Cantharellales</taxon>
        <taxon>Botryobasidiaceae</taxon>
        <taxon>Botryobasidium</taxon>
    </lineage>
</organism>
<keyword evidence="4" id="KW-0539">Nucleus</keyword>
<dbReference type="InterPro" id="IPR019186">
    <property type="entry name" value="Nucleolar_protein_12"/>
</dbReference>
<feature type="compositionally biased region" description="Basic and acidic residues" evidence="5">
    <location>
        <begin position="71"/>
        <end position="85"/>
    </location>
</feature>
<dbReference type="AlphaFoldDB" id="A0A067M0I2"/>
<evidence type="ECO:0000256" key="1">
    <source>
        <dbReference type="ARBA" id="ARBA00004604"/>
    </source>
</evidence>
<gene>
    <name evidence="6" type="ORF">BOTBODRAFT_37436</name>
</gene>
<feature type="compositionally biased region" description="Basic and acidic residues" evidence="5">
    <location>
        <begin position="38"/>
        <end position="58"/>
    </location>
</feature>
<dbReference type="HOGENOM" id="CLU_1660449_0_0_1"/>
<reference evidence="7" key="1">
    <citation type="journal article" date="2014" name="Proc. Natl. Acad. Sci. U.S.A.">
        <title>Extensive sampling of basidiomycete genomes demonstrates inadequacy of the white-rot/brown-rot paradigm for wood decay fungi.</title>
        <authorList>
            <person name="Riley R."/>
            <person name="Salamov A.A."/>
            <person name="Brown D.W."/>
            <person name="Nagy L.G."/>
            <person name="Floudas D."/>
            <person name="Held B.W."/>
            <person name="Levasseur A."/>
            <person name="Lombard V."/>
            <person name="Morin E."/>
            <person name="Otillar R."/>
            <person name="Lindquist E.A."/>
            <person name="Sun H."/>
            <person name="LaButti K.M."/>
            <person name="Schmutz J."/>
            <person name="Jabbour D."/>
            <person name="Luo H."/>
            <person name="Baker S.E."/>
            <person name="Pisabarro A.G."/>
            <person name="Walton J.D."/>
            <person name="Blanchette R.A."/>
            <person name="Henrissat B."/>
            <person name="Martin F."/>
            <person name="Cullen D."/>
            <person name="Hibbett D.S."/>
            <person name="Grigoriev I.V."/>
        </authorList>
    </citation>
    <scope>NUCLEOTIDE SEQUENCE [LARGE SCALE GENOMIC DNA]</scope>
    <source>
        <strain evidence="7">FD-172 SS1</strain>
    </source>
</reference>
<dbReference type="PANTHER" id="PTHR14577">
    <property type="entry name" value="NUCLEOLAR PROTEIN 12"/>
    <property type="match status" value="1"/>
</dbReference>
<evidence type="ECO:0000256" key="4">
    <source>
        <dbReference type="ARBA" id="ARBA00023242"/>
    </source>
</evidence>
<comment type="similarity">
    <text evidence="2">Belongs to the RRP17 family.</text>
</comment>
<dbReference type="GO" id="GO:0005730">
    <property type="term" value="C:nucleolus"/>
    <property type="evidence" value="ECO:0007669"/>
    <property type="project" value="UniProtKB-SubCell"/>
</dbReference>
<comment type="subcellular location">
    <subcellularLocation>
        <location evidence="1">Nucleus</location>
        <location evidence="1">Nucleolus</location>
    </subcellularLocation>
</comment>
<evidence type="ECO:0000256" key="5">
    <source>
        <dbReference type="SAM" id="MobiDB-lite"/>
    </source>
</evidence>
<feature type="region of interest" description="Disordered" evidence="5">
    <location>
        <begin position="38"/>
        <end position="159"/>
    </location>
</feature>
<dbReference type="Pfam" id="PF09805">
    <property type="entry name" value="Nop25"/>
    <property type="match status" value="1"/>
</dbReference>
<name>A0A067M0I2_BOTB1</name>
<dbReference type="Proteomes" id="UP000027195">
    <property type="component" value="Unassembled WGS sequence"/>
</dbReference>
<dbReference type="STRING" id="930990.A0A067M0I2"/>
<accession>A0A067M0I2</accession>
<evidence type="ECO:0000313" key="6">
    <source>
        <dbReference type="EMBL" id="KDQ09059.1"/>
    </source>
</evidence>
<keyword evidence="7" id="KW-1185">Reference proteome</keyword>
<proteinExistence type="inferred from homology"/>
<evidence type="ECO:0000256" key="2">
    <source>
        <dbReference type="ARBA" id="ARBA00007175"/>
    </source>
</evidence>
<dbReference type="OrthoDB" id="551633at2759"/>